<feature type="domain" description="B-block binding subunit of TFIIIC" evidence="8">
    <location>
        <begin position="148"/>
        <end position="213"/>
    </location>
</feature>
<evidence type="ECO:0000313" key="10">
    <source>
        <dbReference type="EMBL" id="PPQ64722.1"/>
    </source>
</evidence>
<dbReference type="PANTHER" id="PTHR15180:SF1">
    <property type="entry name" value="GENERAL TRANSCRIPTION FACTOR 3C POLYPEPTIDE 1"/>
    <property type="match status" value="1"/>
</dbReference>
<accession>A0A409VCE8</accession>
<name>A0A409VCE8_9AGAR</name>
<dbReference type="SMART" id="SM00384">
    <property type="entry name" value="AT_hook"/>
    <property type="match status" value="2"/>
</dbReference>
<dbReference type="GO" id="GO:0006384">
    <property type="term" value="P:transcription initiation at RNA polymerase III promoter"/>
    <property type="evidence" value="ECO:0007669"/>
    <property type="project" value="InterPro"/>
</dbReference>
<dbReference type="InterPro" id="IPR036390">
    <property type="entry name" value="WH_DNA-bd_sf"/>
</dbReference>
<comment type="caution">
    <text evidence="10">The sequence shown here is derived from an EMBL/GenBank/DDBJ whole genome shotgun (WGS) entry which is preliminary data.</text>
</comment>
<dbReference type="GO" id="GO:0003677">
    <property type="term" value="F:DNA binding"/>
    <property type="evidence" value="ECO:0007669"/>
    <property type="project" value="UniProtKB-KW"/>
</dbReference>
<dbReference type="SUPFAM" id="SSF46785">
    <property type="entry name" value="Winged helix' DNA-binding domain"/>
    <property type="match status" value="1"/>
</dbReference>
<keyword evidence="6" id="KW-0175">Coiled coil</keyword>
<evidence type="ECO:0000259" key="9">
    <source>
        <dbReference type="Pfam" id="PF20222"/>
    </source>
</evidence>
<organism evidence="10 11">
    <name type="scientific">Gymnopilus dilepis</name>
    <dbReference type="NCBI Taxonomy" id="231916"/>
    <lineage>
        <taxon>Eukaryota</taxon>
        <taxon>Fungi</taxon>
        <taxon>Dikarya</taxon>
        <taxon>Basidiomycota</taxon>
        <taxon>Agaricomycotina</taxon>
        <taxon>Agaricomycetes</taxon>
        <taxon>Agaricomycetidae</taxon>
        <taxon>Agaricales</taxon>
        <taxon>Agaricineae</taxon>
        <taxon>Hymenogastraceae</taxon>
        <taxon>Gymnopilus</taxon>
    </lineage>
</organism>
<dbReference type="Pfam" id="PF04182">
    <property type="entry name" value="B-block_TFIIIC"/>
    <property type="match status" value="1"/>
</dbReference>
<dbReference type="PANTHER" id="PTHR15180">
    <property type="entry name" value="GENERAL TRANSCRIPTION FACTOR 3C POLYPEPTIDE 1"/>
    <property type="match status" value="1"/>
</dbReference>
<dbReference type="OrthoDB" id="68020at2759"/>
<dbReference type="GO" id="GO:0042791">
    <property type="term" value="P:5S class rRNA transcription by RNA polymerase III"/>
    <property type="evidence" value="ECO:0007669"/>
    <property type="project" value="TreeGrafter"/>
</dbReference>
<feature type="compositionally biased region" description="Polar residues" evidence="7">
    <location>
        <begin position="608"/>
        <end position="623"/>
    </location>
</feature>
<evidence type="ECO:0000256" key="2">
    <source>
        <dbReference type="ARBA" id="ARBA00022553"/>
    </source>
</evidence>
<dbReference type="GO" id="GO:0000127">
    <property type="term" value="C:transcription factor TFIIIC complex"/>
    <property type="evidence" value="ECO:0007669"/>
    <property type="project" value="InterPro"/>
</dbReference>
<dbReference type="Pfam" id="PF20222">
    <property type="entry name" value="DUF6581"/>
    <property type="match status" value="1"/>
</dbReference>
<feature type="region of interest" description="Disordered" evidence="7">
    <location>
        <begin position="1405"/>
        <end position="1430"/>
    </location>
</feature>
<evidence type="ECO:0000256" key="5">
    <source>
        <dbReference type="ARBA" id="ARBA00023242"/>
    </source>
</evidence>
<dbReference type="InterPro" id="IPR007309">
    <property type="entry name" value="TFIIIC_Bblock-bd"/>
</dbReference>
<comment type="subcellular location">
    <subcellularLocation>
        <location evidence="1">Nucleus</location>
    </subcellularLocation>
</comment>
<dbReference type="InterPro" id="IPR044210">
    <property type="entry name" value="Tfc3-like"/>
</dbReference>
<feature type="compositionally biased region" description="Polar residues" evidence="7">
    <location>
        <begin position="582"/>
        <end position="593"/>
    </location>
</feature>
<protein>
    <submittedName>
        <fullName evidence="10">Uncharacterized protein</fullName>
    </submittedName>
</protein>
<dbReference type="InterPro" id="IPR035625">
    <property type="entry name" value="Tfc3-like_eWH"/>
</dbReference>
<evidence type="ECO:0000256" key="7">
    <source>
        <dbReference type="SAM" id="MobiDB-lite"/>
    </source>
</evidence>
<keyword evidence="11" id="KW-1185">Reference proteome</keyword>
<evidence type="ECO:0000256" key="1">
    <source>
        <dbReference type="ARBA" id="ARBA00004123"/>
    </source>
</evidence>
<evidence type="ECO:0000256" key="3">
    <source>
        <dbReference type="ARBA" id="ARBA00023125"/>
    </source>
</evidence>
<dbReference type="STRING" id="231916.A0A409VCE8"/>
<dbReference type="Proteomes" id="UP000284706">
    <property type="component" value="Unassembled WGS sequence"/>
</dbReference>
<feature type="region of interest" description="Disordered" evidence="7">
    <location>
        <begin position="675"/>
        <end position="752"/>
    </location>
</feature>
<keyword evidence="3" id="KW-0238">DNA-binding</keyword>
<keyword evidence="5" id="KW-0539">Nucleus</keyword>
<dbReference type="EMBL" id="NHYE01005663">
    <property type="protein sequence ID" value="PPQ64722.1"/>
    <property type="molecule type" value="Genomic_DNA"/>
</dbReference>
<evidence type="ECO:0000259" key="8">
    <source>
        <dbReference type="Pfam" id="PF04182"/>
    </source>
</evidence>
<feature type="coiled-coil region" evidence="6">
    <location>
        <begin position="1263"/>
        <end position="1301"/>
    </location>
</feature>
<reference evidence="10 11" key="1">
    <citation type="journal article" date="2018" name="Evol. Lett.">
        <title>Horizontal gene cluster transfer increased hallucinogenic mushroom diversity.</title>
        <authorList>
            <person name="Reynolds H.T."/>
            <person name="Vijayakumar V."/>
            <person name="Gluck-Thaler E."/>
            <person name="Korotkin H.B."/>
            <person name="Matheny P.B."/>
            <person name="Slot J.C."/>
        </authorList>
    </citation>
    <scope>NUCLEOTIDE SEQUENCE [LARGE SCALE GENOMIC DNA]</scope>
    <source>
        <strain evidence="10 11">SRW20</strain>
    </source>
</reference>
<dbReference type="InterPro" id="IPR046488">
    <property type="entry name" value="Sfc3/Tfc3_C"/>
</dbReference>
<dbReference type="InterPro" id="IPR017956">
    <property type="entry name" value="AT_hook_DNA-bd_motif"/>
</dbReference>
<proteinExistence type="predicted"/>
<evidence type="ECO:0000256" key="4">
    <source>
        <dbReference type="ARBA" id="ARBA00023163"/>
    </source>
</evidence>
<feature type="region of interest" description="Disordered" evidence="7">
    <location>
        <begin position="519"/>
        <end position="650"/>
    </location>
</feature>
<keyword evidence="2" id="KW-0597">Phosphoprotein</keyword>
<feature type="domain" description="Transcription factor tau subunit sfc3/Tfc3 C-terminal" evidence="9">
    <location>
        <begin position="1429"/>
        <end position="1628"/>
    </location>
</feature>
<evidence type="ECO:0000313" key="11">
    <source>
        <dbReference type="Proteomes" id="UP000284706"/>
    </source>
</evidence>
<dbReference type="InParanoid" id="A0A409VCE8"/>
<feature type="compositionally biased region" description="Polar residues" evidence="7">
    <location>
        <begin position="721"/>
        <end position="734"/>
    </location>
</feature>
<sequence>MDELLHHCLRELAFDGDLGCNVSRLKDFVVDFYKDSRSHPQNPDDAFCAFVWSLVVQQPTVLVGLIDPSITSGVWIAPQISAKRKAKARGEDHVELCPPKLAPIPEPKTTPVDKLCAIHGDRLRLAVEPDAIFEAITGSHIRSSKMSPMVYSALQIITRGRDNGISVVELGRQSGYDQKTCFYLVRQLTELGLVVKVRRGGVGTHFCIHRYFFERSSSWKAIRDEETLAENLQGRKQSIEPDVGEEEEVENLDSLNFTPIDARHLSSLPLISGRVVKLLMASRNHMHASNNMLITLGFSNPTKTDRRFFQSRIREMIQQRLIEKVVVPSNKRKSMSKSVKCFRLVKQEPATPGESTLVLSDADEDVDDLANAQGGIKLNATIHKQIIDQLEESGTRGMTLNELSASLCQFDKRTIELLLARADKCHPPTHLADLRIASLMETSGRERRHRYFTVANYLQLVQEEELDKSSVGYEGVDLAQTGGFQLLQAGSFYEEELEVIQFSDTFKDNDKKRVPKLKKFTPKNPILPNGKVKRGRPRKVMQEEEDTSLLSKGAKRKLANIKESPAHSLIDSDEPPTKKSRSTLQSFKESSVSLAKRGRGRPRKTPALNVQSPSIDDTKSPSSELPDVVLNTGRNEEDAGNEGPYEGPPTVHPIARVQEPVVLRSGADQVAAPGTEILDSNTDLPYMLPADDSGVGPQDASPPAQGYPDRNEANAALIRGISSQDPQPEMSTSDLPEESSHRRTPLQTGPGDQMNCAASAVPGVVSARINVSQLRRENELLKLVENAGGIINIQTKEFYQSHMKLLEVLAKAGESTSAPVGTKTDKRTVTSTFNSLESKGRVKQLRTTVTTATGASRPACIIYLPDVDQTRINDYLATLARSSQQSISHLSSFVKIENQMDYGAGTTPGSRGILPLQLLQMEQPAMNEKERWSKNVDRAQQLFSHEDATIREVLLAERTTLAQAYGFIVGKALRCRELHLTAITAFETRVDSPNIVSYEKRIIDLSFFCLDLPLHMYCALVSPLTFDENLLDLLAQGNGREIPVRDLPQPFQAALQLGKSRARSRILDLLEVLRSLKLVIPLQPSASELPFLACQQNGNHPASFDVACLEGWTASSPIAAPTYWQFLDSAPIHLYAQSETDPPLWKTVQTSTRDSALKFWDELREACTNSKVTSDNTETSFSGSKQAASVSTIRSLRRAVSWKSDYFLTWHQVQYLKQFIDNTTLSTPLQIADEKERQAKLNKIHWVTTAPLEVIVHHFTASREKLLKTQERMKEKAKKVQKRAEETKLSLAKKAEEARIQRGRKWDKLLEQVHPDALSGPASLRIERLRTQFLQSGSVKDTSRWDKEIRAALREADLVSNKALKITSRRPLPVRPVLSEPVVTTTTTDSSIQSLIELQGPPLQEVKPPVKRKRKMDSTGPESQKKVTRRHRFHWTPEFDELARDASVIIRARCRTLSRLDWAAFEQVFPAVPRNTVRQRLTHIRETPGNEAYLRRLEDTWYDLWCKFRGTPLLPDEDPQSASNFDLIKHIEFLRTHVDKNAIRVGFAHAKESAEITIPSSVADLYEHFDVVSADKAAPEWDFMWNALIEEGREKKLKRAVLSRCPEDFPTQRLSEPDDVALAEATLKVGGLKVRS</sequence>
<dbReference type="GO" id="GO:0005634">
    <property type="term" value="C:nucleus"/>
    <property type="evidence" value="ECO:0007669"/>
    <property type="project" value="UniProtKB-SubCell"/>
</dbReference>
<gene>
    <name evidence="10" type="ORF">CVT26_002666</name>
</gene>
<dbReference type="CDD" id="cd16169">
    <property type="entry name" value="Tau138_eWH"/>
    <property type="match status" value="1"/>
</dbReference>
<evidence type="ECO:0000256" key="6">
    <source>
        <dbReference type="SAM" id="Coils"/>
    </source>
</evidence>
<keyword evidence="4" id="KW-0804">Transcription</keyword>